<keyword evidence="2" id="KW-1133">Transmembrane helix</keyword>
<feature type="transmembrane region" description="Helical" evidence="2">
    <location>
        <begin position="277"/>
        <end position="298"/>
    </location>
</feature>
<feature type="compositionally biased region" description="Basic residues" evidence="1">
    <location>
        <begin position="181"/>
        <end position="190"/>
    </location>
</feature>
<organism evidence="3 4">
    <name type="scientific">Drosophila virilis</name>
    <name type="common">Fruit fly</name>
    <dbReference type="NCBI Taxonomy" id="7244"/>
    <lineage>
        <taxon>Eukaryota</taxon>
        <taxon>Metazoa</taxon>
        <taxon>Ecdysozoa</taxon>
        <taxon>Arthropoda</taxon>
        <taxon>Hexapoda</taxon>
        <taxon>Insecta</taxon>
        <taxon>Pterygota</taxon>
        <taxon>Neoptera</taxon>
        <taxon>Endopterygota</taxon>
        <taxon>Diptera</taxon>
        <taxon>Brachycera</taxon>
        <taxon>Muscomorpha</taxon>
        <taxon>Ephydroidea</taxon>
        <taxon>Drosophilidae</taxon>
        <taxon>Drosophila</taxon>
    </lineage>
</organism>
<dbReference type="InParanoid" id="A0A0Q9W718"/>
<proteinExistence type="predicted"/>
<gene>
    <name evidence="3" type="primary">Dvir\GJ20056</name>
    <name evidence="3" type="ORF">Dvir_GJ20056</name>
</gene>
<dbReference type="Proteomes" id="UP000008792">
    <property type="component" value="Unassembled WGS sequence"/>
</dbReference>
<evidence type="ECO:0000313" key="3">
    <source>
        <dbReference type="EMBL" id="KRF80326.1"/>
    </source>
</evidence>
<dbReference type="OrthoDB" id="7860854at2759"/>
<dbReference type="AlphaFoldDB" id="A0A0Q9W718"/>
<sequence length="336" mass="38835">MWSTAHKHNQLSGAPPEVVELYRNNDFVSESSRTCRLDSVCASSVIITADGQITTKTVGHVGDRHLQAQLNLPGLQERCAVSANKDLFKLSTLLGENEMECRAHEKIQKHMENKMGLPQHVYPWDIRTQAHTNDSKFTQQANNFTKQLDGIPTIKLHKPQQPDHREEGMPLPSVQKINPRKIKKTKHQKKKNDCSTDESCYDTADTSRKSVQYKRRRVEKPLSYKPYLEHAAEPQRDVLPQINASILLVSPFQRYKCTKFSKIVDRAKRTVQFFDDWNTYTILLLLCTLAYLGYMLGYDITEYASEERRYLAKMQSAGFVVKCFYYIMRLLKVPIF</sequence>
<accession>A0A0Q9W718</accession>
<keyword evidence="2" id="KW-0812">Transmembrane</keyword>
<feature type="region of interest" description="Disordered" evidence="1">
    <location>
        <begin position="181"/>
        <end position="200"/>
    </location>
</feature>
<evidence type="ECO:0000313" key="4">
    <source>
        <dbReference type="Proteomes" id="UP000008792"/>
    </source>
</evidence>
<keyword evidence="2" id="KW-0472">Membrane</keyword>
<reference evidence="3 4" key="1">
    <citation type="journal article" date="2007" name="Nature">
        <title>Evolution of genes and genomes on the Drosophila phylogeny.</title>
        <authorList>
            <consortium name="Drosophila 12 Genomes Consortium"/>
            <person name="Clark A.G."/>
            <person name="Eisen M.B."/>
            <person name="Smith D.R."/>
            <person name="Bergman C.M."/>
            <person name="Oliver B."/>
            <person name="Markow T.A."/>
            <person name="Kaufman T.C."/>
            <person name="Kellis M."/>
            <person name="Gelbart W."/>
            <person name="Iyer V.N."/>
            <person name="Pollard D.A."/>
            <person name="Sackton T.B."/>
            <person name="Larracuente A.M."/>
            <person name="Singh N.D."/>
            <person name="Abad J.P."/>
            <person name="Abt D.N."/>
            <person name="Adryan B."/>
            <person name="Aguade M."/>
            <person name="Akashi H."/>
            <person name="Anderson W.W."/>
            <person name="Aquadro C.F."/>
            <person name="Ardell D.H."/>
            <person name="Arguello R."/>
            <person name="Artieri C.G."/>
            <person name="Barbash D.A."/>
            <person name="Barker D."/>
            <person name="Barsanti P."/>
            <person name="Batterham P."/>
            <person name="Batzoglou S."/>
            <person name="Begun D."/>
            <person name="Bhutkar A."/>
            <person name="Blanco E."/>
            <person name="Bosak S.A."/>
            <person name="Bradley R.K."/>
            <person name="Brand A.D."/>
            <person name="Brent M.R."/>
            <person name="Brooks A.N."/>
            <person name="Brown R.H."/>
            <person name="Butlin R.K."/>
            <person name="Caggese C."/>
            <person name="Calvi B.R."/>
            <person name="Bernardo de Carvalho A."/>
            <person name="Caspi A."/>
            <person name="Castrezana S."/>
            <person name="Celniker S.E."/>
            <person name="Chang J.L."/>
            <person name="Chapple C."/>
            <person name="Chatterji S."/>
            <person name="Chinwalla A."/>
            <person name="Civetta A."/>
            <person name="Clifton S.W."/>
            <person name="Comeron J.M."/>
            <person name="Costello J.C."/>
            <person name="Coyne J.A."/>
            <person name="Daub J."/>
            <person name="David R.G."/>
            <person name="Delcher A.L."/>
            <person name="Delehaunty K."/>
            <person name="Do C.B."/>
            <person name="Ebling H."/>
            <person name="Edwards K."/>
            <person name="Eickbush T."/>
            <person name="Evans J.D."/>
            <person name="Filipski A."/>
            <person name="Findeiss S."/>
            <person name="Freyhult E."/>
            <person name="Fulton L."/>
            <person name="Fulton R."/>
            <person name="Garcia A.C."/>
            <person name="Gardiner A."/>
            <person name="Garfield D.A."/>
            <person name="Garvin B.E."/>
            <person name="Gibson G."/>
            <person name="Gilbert D."/>
            <person name="Gnerre S."/>
            <person name="Godfrey J."/>
            <person name="Good R."/>
            <person name="Gotea V."/>
            <person name="Gravely B."/>
            <person name="Greenberg A.J."/>
            <person name="Griffiths-Jones S."/>
            <person name="Gross S."/>
            <person name="Guigo R."/>
            <person name="Gustafson E.A."/>
            <person name="Haerty W."/>
            <person name="Hahn M.W."/>
            <person name="Halligan D.L."/>
            <person name="Halpern A.L."/>
            <person name="Halter G.M."/>
            <person name="Han M.V."/>
            <person name="Heger A."/>
            <person name="Hillier L."/>
            <person name="Hinrichs A.S."/>
            <person name="Holmes I."/>
            <person name="Hoskins R.A."/>
            <person name="Hubisz M.J."/>
            <person name="Hultmark D."/>
            <person name="Huntley M.A."/>
            <person name="Jaffe D.B."/>
            <person name="Jagadeeshan S."/>
            <person name="Jeck W.R."/>
            <person name="Johnson J."/>
            <person name="Jones C.D."/>
            <person name="Jordan W.C."/>
            <person name="Karpen G.H."/>
            <person name="Kataoka E."/>
            <person name="Keightley P.D."/>
            <person name="Kheradpour P."/>
            <person name="Kirkness E.F."/>
            <person name="Koerich L.B."/>
            <person name="Kristiansen K."/>
            <person name="Kudrna D."/>
            <person name="Kulathinal R.J."/>
            <person name="Kumar S."/>
            <person name="Kwok R."/>
            <person name="Lander E."/>
            <person name="Langley C.H."/>
            <person name="Lapoint R."/>
            <person name="Lazzaro B.P."/>
            <person name="Lee S.J."/>
            <person name="Levesque L."/>
            <person name="Li R."/>
            <person name="Lin C.F."/>
            <person name="Lin M.F."/>
            <person name="Lindblad-Toh K."/>
            <person name="Llopart A."/>
            <person name="Long M."/>
            <person name="Low L."/>
            <person name="Lozovsky E."/>
            <person name="Lu J."/>
            <person name="Luo M."/>
            <person name="Machado C.A."/>
            <person name="Makalowski W."/>
            <person name="Marzo M."/>
            <person name="Matsuda M."/>
            <person name="Matzkin L."/>
            <person name="McAllister B."/>
            <person name="McBride C.S."/>
            <person name="McKernan B."/>
            <person name="McKernan K."/>
            <person name="Mendez-Lago M."/>
            <person name="Minx P."/>
            <person name="Mollenhauer M.U."/>
            <person name="Montooth K."/>
            <person name="Mount S.M."/>
            <person name="Mu X."/>
            <person name="Myers E."/>
            <person name="Negre B."/>
            <person name="Newfeld S."/>
            <person name="Nielsen R."/>
            <person name="Noor M.A."/>
            <person name="O'Grady P."/>
            <person name="Pachter L."/>
            <person name="Papaceit M."/>
            <person name="Parisi M.J."/>
            <person name="Parisi M."/>
            <person name="Parts L."/>
            <person name="Pedersen J.S."/>
            <person name="Pesole G."/>
            <person name="Phillippy A.M."/>
            <person name="Ponting C.P."/>
            <person name="Pop M."/>
            <person name="Porcelli D."/>
            <person name="Powell J.R."/>
            <person name="Prohaska S."/>
            <person name="Pruitt K."/>
            <person name="Puig M."/>
            <person name="Quesneville H."/>
            <person name="Ram K.R."/>
            <person name="Rand D."/>
            <person name="Rasmussen M.D."/>
            <person name="Reed L.K."/>
            <person name="Reenan R."/>
            <person name="Reily A."/>
            <person name="Remington K.A."/>
            <person name="Rieger T.T."/>
            <person name="Ritchie M.G."/>
            <person name="Robin C."/>
            <person name="Rogers Y.H."/>
            <person name="Rohde C."/>
            <person name="Rozas J."/>
            <person name="Rubenfield M.J."/>
            <person name="Ruiz A."/>
            <person name="Russo S."/>
            <person name="Salzberg S.L."/>
            <person name="Sanchez-Gracia A."/>
            <person name="Saranga D.J."/>
            <person name="Sato H."/>
            <person name="Schaeffer S.W."/>
            <person name="Schatz M.C."/>
            <person name="Schlenke T."/>
            <person name="Schwartz R."/>
            <person name="Segarra C."/>
            <person name="Singh R.S."/>
            <person name="Sirot L."/>
            <person name="Sirota M."/>
            <person name="Sisneros N.B."/>
            <person name="Smith C.D."/>
            <person name="Smith T.F."/>
            <person name="Spieth J."/>
            <person name="Stage D.E."/>
            <person name="Stark A."/>
            <person name="Stephan W."/>
            <person name="Strausberg R.L."/>
            <person name="Strempel S."/>
            <person name="Sturgill D."/>
            <person name="Sutton G."/>
            <person name="Sutton G.G."/>
            <person name="Tao W."/>
            <person name="Teichmann S."/>
            <person name="Tobari Y.N."/>
            <person name="Tomimura Y."/>
            <person name="Tsolas J.M."/>
            <person name="Valente V.L."/>
            <person name="Venter E."/>
            <person name="Venter J.C."/>
            <person name="Vicario S."/>
            <person name="Vieira F.G."/>
            <person name="Vilella A.J."/>
            <person name="Villasante A."/>
            <person name="Walenz B."/>
            <person name="Wang J."/>
            <person name="Wasserman M."/>
            <person name="Watts T."/>
            <person name="Wilson D."/>
            <person name="Wilson R.K."/>
            <person name="Wing R.A."/>
            <person name="Wolfner M.F."/>
            <person name="Wong A."/>
            <person name="Wong G.K."/>
            <person name="Wu C.I."/>
            <person name="Wu G."/>
            <person name="Yamamoto D."/>
            <person name="Yang H.P."/>
            <person name="Yang S.P."/>
            <person name="Yorke J.A."/>
            <person name="Yoshida K."/>
            <person name="Zdobnov E."/>
            <person name="Zhang P."/>
            <person name="Zhang Y."/>
            <person name="Zimin A.V."/>
            <person name="Baldwin J."/>
            <person name="Abdouelleil A."/>
            <person name="Abdulkadir J."/>
            <person name="Abebe A."/>
            <person name="Abera B."/>
            <person name="Abreu J."/>
            <person name="Acer S.C."/>
            <person name="Aftuck L."/>
            <person name="Alexander A."/>
            <person name="An P."/>
            <person name="Anderson E."/>
            <person name="Anderson S."/>
            <person name="Arachi H."/>
            <person name="Azer M."/>
            <person name="Bachantsang P."/>
            <person name="Barry A."/>
            <person name="Bayul T."/>
            <person name="Berlin A."/>
            <person name="Bessette D."/>
            <person name="Bloom T."/>
            <person name="Blye J."/>
            <person name="Boguslavskiy L."/>
            <person name="Bonnet C."/>
            <person name="Boukhgalter B."/>
            <person name="Bourzgui I."/>
            <person name="Brown A."/>
            <person name="Cahill P."/>
            <person name="Channer S."/>
            <person name="Cheshatsang Y."/>
            <person name="Chuda L."/>
            <person name="Citroen M."/>
            <person name="Collymore A."/>
            <person name="Cooke P."/>
            <person name="Costello M."/>
            <person name="D'Aco K."/>
            <person name="Daza R."/>
            <person name="De Haan G."/>
            <person name="DeGray S."/>
            <person name="DeMaso C."/>
            <person name="Dhargay N."/>
            <person name="Dooley K."/>
            <person name="Dooley E."/>
            <person name="Doricent M."/>
            <person name="Dorje P."/>
            <person name="Dorjee K."/>
            <person name="Dupes A."/>
            <person name="Elong R."/>
            <person name="Falk J."/>
            <person name="Farina A."/>
            <person name="Faro S."/>
            <person name="Ferguson D."/>
            <person name="Fisher S."/>
            <person name="Foley C.D."/>
            <person name="Franke A."/>
            <person name="Friedrich D."/>
            <person name="Gadbois L."/>
            <person name="Gearin G."/>
            <person name="Gearin C.R."/>
            <person name="Giannoukos G."/>
            <person name="Goode T."/>
            <person name="Graham J."/>
            <person name="Grandbois E."/>
            <person name="Grewal S."/>
            <person name="Gyaltsen K."/>
            <person name="Hafez N."/>
            <person name="Hagos B."/>
            <person name="Hall J."/>
            <person name="Henson C."/>
            <person name="Hollinger A."/>
            <person name="Honan T."/>
            <person name="Huard M.D."/>
            <person name="Hughes L."/>
            <person name="Hurhula B."/>
            <person name="Husby M.E."/>
            <person name="Kamat A."/>
            <person name="Kanga B."/>
            <person name="Kashin S."/>
            <person name="Khazanovich D."/>
            <person name="Kisner P."/>
            <person name="Lance K."/>
            <person name="Lara M."/>
            <person name="Lee W."/>
            <person name="Lennon N."/>
            <person name="Letendre F."/>
            <person name="LeVine R."/>
            <person name="Lipovsky A."/>
            <person name="Liu X."/>
            <person name="Liu J."/>
            <person name="Liu S."/>
            <person name="Lokyitsang T."/>
            <person name="Lokyitsang Y."/>
            <person name="Lubonja R."/>
            <person name="Lui A."/>
            <person name="MacDonald P."/>
            <person name="Magnisalis V."/>
            <person name="Maru K."/>
            <person name="Matthews C."/>
            <person name="McCusker W."/>
            <person name="McDonough S."/>
            <person name="Mehta T."/>
            <person name="Meldrim J."/>
            <person name="Meneus L."/>
            <person name="Mihai O."/>
            <person name="Mihalev A."/>
            <person name="Mihova T."/>
            <person name="Mittelman R."/>
            <person name="Mlenga V."/>
            <person name="Montmayeur A."/>
            <person name="Mulrain L."/>
            <person name="Navidi A."/>
            <person name="Naylor J."/>
            <person name="Negash T."/>
            <person name="Nguyen T."/>
            <person name="Nguyen N."/>
            <person name="Nicol R."/>
            <person name="Norbu C."/>
            <person name="Norbu N."/>
            <person name="Novod N."/>
            <person name="O'Neill B."/>
            <person name="Osman S."/>
            <person name="Markiewicz E."/>
            <person name="Oyono O.L."/>
            <person name="Patti C."/>
            <person name="Phunkhang P."/>
            <person name="Pierre F."/>
            <person name="Priest M."/>
            <person name="Raghuraman S."/>
            <person name="Rege F."/>
            <person name="Reyes R."/>
            <person name="Rise C."/>
            <person name="Rogov P."/>
            <person name="Ross K."/>
            <person name="Ryan E."/>
            <person name="Settipalli S."/>
            <person name="Shea T."/>
            <person name="Sherpa N."/>
            <person name="Shi L."/>
            <person name="Shih D."/>
            <person name="Sparrow T."/>
            <person name="Spaulding J."/>
            <person name="Stalker J."/>
            <person name="Stange-Thomann N."/>
            <person name="Stavropoulos S."/>
            <person name="Stone C."/>
            <person name="Strader C."/>
            <person name="Tesfaye S."/>
            <person name="Thomson T."/>
            <person name="Thoulutsang Y."/>
            <person name="Thoulutsang D."/>
            <person name="Topham K."/>
            <person name="Topping I."/>
            <person name="Tsamla T."/>
            <person name="Vassiliev H."/>
            <person name="Vo A."/>
            <person name="Wangchuk T."/>
            <person name="Wangdi T."/>
            <person name="Weiand M."/>
            <person name="Wilkinson J."/>
            <person name="Wilson A."/>
            <person name="Yadav S."/>
            <person name="Young G."/>
            <person name="Yu Q."/>
            <person name="Zembek L."/>
            <person name="Zhong D."/>
            <person name="Zimmer A."/>
            <person name="Zwirko Z."/>
            <person name="Jaffe D.B."/>
            <person name="Alvarez P."/>
            <person name="Brockman W."/>
            <person name="Butler J."/>
            <person name="Chin C."/>
            <person name="Gnerre S."/>
            <person name="Grabherr M."/>
            <person name="Kleber M."/>
            <person name="Mauceli E."/>
            <person name="MacCallum I."/>
        </authorList>
    </citation>
    <scope>NUCLEOTIDE SEQUENCE [LARGE SCALE GENOMIC DNA]</scope>
    <source>
        <strain evidence="4">Tucson 15010-1051.87</strain>
    </source>
</reference>
<keyword evidence="4" id="KW-1185">Reference proteome</keyword>
<name>A0A0Q9W718_DROVI</name>
<protein>
    <submittedName>
        <fullName evidence="3">Uncharacterized protein, isoform C</fullName>
    </submittedName>
</protein>
<dbReference type="EMBL" id="CH940648">
    <property type="protein sequence ID" value="KRF80326.1"/>
    <property type="molecule type" value="Genomic_DNA"/>
</dbReference>
<evidence type="ECO:0000256" key="1">
    <source>
        <dbReference type="SAM" id="MobiDB-lite"/>
    </source>
</evidence>
<evidence type="ECO:0000256" key="2">
    <source>
        <dbReference type="SAM" id="Phobius"/>
    </source>
</evidence>